<protein>
    <submittedName>
        <fullName evidence="1">Uncharacterized protein</fullName>
    </submittedName>
</protein>
<sequence length="58" mass="6745">MAKGNLRRLSLSTDGLRHTCETECAVESRIKKNQTKYLYIVISYQRICIELGIAQWIE</sequence>
<reference evidence="1 2" key="1">
    <citation type="submission" date="2024-01" db="EMBL/GenBank/DDBJ databases">
        <title>Genome assemblies of Stephania.</title>
        <authorList>
            <person name="Yang L."/>
        </authorList>
    </citation>
    <scope>NUCLEOTIDE SEQUENCE [LARGE SCALE GENOMIC DNA]</scope>
    <source>
        <strain evidence="1">YNDBR</strain>
        <tissue evidence="1">Leaf</tissue>
    </source>
</reference>
<organism evidence="1 2">
    <name type="scientific">Stephania yunnanensis</name>
    <dbReference type="NCBI Taxonomy" id="152371"/>
    <lineage>
        <taxon>Eukaryota</taxon>
        <taxon>Viridiplantae</taxon>
        <taxon>Streptophyta</taxon>
        <taxon>Embryophyta</taxon>
        <taxon>Tracheophyta</taxon>
        <taxon>Spermatophyta</taxon>
        <taxon>Magnoliopsida</taxon>
        <taxon>Ranunculales</taxon>
        <taxon>Menispermaceae</taxon>
        <taxon>Menispermoideae</taxon>
        <taxon>Cissampelideae</taxon>
        <taxon>Stephania</taxon>
    </lineage>
</organism>
<dbReference type="Proteomes" id="UP001420932">
    <property type="component" value="Unassembled WGS sequence"/>
</dbReference>
<gene>
    <name evidence="1" type="ORF">Syun_012752</name>
</gene>
<name>A0AAP0K028_9MAGN</name>
<proteinExistence type="predicted"/>
<evidence type="ECO:0000313" key="1">
    <source>
        <dbReference type="EMBL" id="KAK9143352.1"/>
    </source>
</evidence>
<evidence type="ECO:0000313" key="2">
    <source>
        <dbReference type="Proteomes" id="UP001420932"/>
    </source>
</evidence>
<accession>A0AAP0K028</accession>
<keyword evidence="2" id="KW-1185">Reference proteome</keyword>
<dbReference type="AlphaFoldDB" id="A0AAP0K028"/>
<comment type="caution">
    <text evidence="1">The sequence shown here is derived from an EMBL/GenBank/DDBJ whole genome shotgun (WGS) entry which is preliminary data.</text>
</comment>
<dbReference type="EMBL" id="JBBNAF010000005">
    <property type="protein sequence ID" value="KAK9143352.1"/>
    <property type="molecule type" value="Genomic_DNA"/>
</dbReference>